<evidence type="ECO:0000313" key="3">
    <source>
        <dbReference type="EMBL" id="AJD43561.1"/>
    </source>
</evidence>
<accession>A0A0B4X8S7</accession>
<dbReference type="InterPro" id="IPR018712">
    <property type="entry name" value="Tle1-like_cat"/>
</dbReference>
<feature type="region of interest" description="Disordered" evidence="1">
    <location>
        <begin position="371"/>
        <end position="403"/>
    </location>
</feature>
<dbReference type="KEGG" id="rga:RGR602_PB00019"/>
<evidence type="ECO:0000256" key="1">
    <source>
        <dbReference type="SAM" id="MobiDB-lite"/>
    </source>
</evidence>
<keyword evidence="4" id="KW-1185">Reference proteome</keyword>
<dbReference type="PANTHER" id="PTHR33840:SF1">
    <property type="entry name" value="TLE1 PHOSPHOLIPASE DOMAIN-CONTAINING PROTEIN"/>
    <property type="match status" value="1"/>
</dbReference>
<protein>
    <recommendedName>
        <fullName evidence="2">T6SS Phospholipase effector Tle1-like catalytic domain-containing protein</fullName>
    </recommendedName>
</protein>
<dbReference type="Proteomes" id="UP000031368">
    <property type="component" value="Plasmid pRgalR602b"/>
</dbReference>
<evidence type="ECO:0000313" key="4">
    <source>
        <dbReference type="Proteomes" id="UP000031368"/>
    </source>
</evidence>
<dbReference type="PANTHER" id="PTHR33840">
    <property type="match status" value="1"/>
</dbReference>
<dbReference type="AlphaFoldDB" id="A0A0B4X8S7"/>
<organism evidence="3 4">
    <name type="scientific">Rhizobium gallicum bv. gallicum R602sp</name>
    <dbReference type="NCBI Taxonomy" id="1041138"/>
    <lineage>
        <taxon>Bacteria</taxon>
        <taxon>Pseudomonadati</taxon>
        <taxon>Pseudomonadota</taxon>
        <taxon>Alphaproteobacteria</taxon>
        <taxon>Hyphomicrobiales</taxon>
        <taxon>Rhizobiaceae</taxon>
        <taxon>Rhizobium/Agrobacterium group</taxon>
        <taxon>Rhizobium</taxon>
    </lineage>
</organism>
<feature type="compositionally biased region" description="Polar residues" evidence="1">
    <location>
        <begin position="373"/>
        <end position="388"/>
    </location>
</feature>
<dbReference type="SUPFAM" id="SSF53474">
    <property type="entry name" value="alpha/beta-Hydrolases"/>
    <property type="match status" value="1"/>
</dbReference>
<name>A0A0B4X8S7_9HYPH</name>
<dbReference type="EMBL" id="CP006879">
    <property type="protein sequence ID" value="AJD43561.1"/>
    <property type="molecule type" value="Genomic_DNA"/>
</dbReference>
<dbReference type="InterPro" id="IPR029058">
    <property type="entry name" value="AB_hydrolase_fold"/>
</dbReference>
<dbReference type="HOGENOM" id="CLU_005049_5_2_5"/>
<reference evidence="3 4" key="1">
    <citation type="submission" date="2013-11" db="EMBL/GenBank/DDBJ databases">
        <title>Complete genome sequence of Rhizobium gallicum bv. gallicum R602.</title>
        <authorList>
            <person name="Bustos P."/>
            <person name="Santamaria R.I."/>
            <person name="Lozano L."/>
            <person name="Acosta J.L."/>
            <person name="Ormeno-Orrillo E."/>
            <person name="Rogel M.A."/>
            <person name="Romero D."/>
            <person name="Cevallos M.A."/>
            <person name="Martinez-Romero E."/>
            <person name="Gonzalez V."/>
        </authorList>
    </citation>
    <scope>NUCLEOTIDE SEQUENCE [LARGE SCALE GENOMIC DNA]</scope>
    <source>
        <strain evidence="3 4">R602</strain>
        <plasmid evidence="3 4">pRgalR602b</plasmid>
    </source>
</reference>
<proteinExistence type="predicted"/>
<gene>
    <name evidence="3" type="ORF">RGR602_PB00019</name>
</gene>
<evidence type="ECO:0000259" key="2">
    <source>
        <dbReference type="Pfam" id="PF09994"/>
    </source>
</evidence>
<feature type="domain" description="T6SS Phospholipase effector Tle1-like catalytic" evidence="2">
    <location>
        <begin position="15"/>
        <end position="273"/>
    </location>
</feature>
<dbReference type="RefSeq" id="WP_052451678.1">
    <property type="nucleotide sequence ID" value="NZ_CP006879.1"/>
</dbReference>
<dbReference type="Pfam" id="PF09994">
    <property type="entry name" value="T6SS_Tle1-like_cat"/>
    <property type="match status" value="1"/>
</dbReference>
<sequence length="403" mass="44751">MNQTAKMDAAGPPSRNLVVCCDGTSNQFTADRTNVVKLCELIVKDRDRQLVYYHPGVGTKAPPGFVTGIGTRLAKLAGLAFGYGLKRDIVDAYVFVMTHFRPGDRLFIFGFSRGAYTARALAGLIKMYGLLMPGNDALVSYLVDMFWAIDRARNSEQRKMAYFRLAAEFKATLSTDECKPHFVGVWDTVSSVGWVGSPAALPHTYDNPDIAVLRHAIALDEKRAFFRTNKAAIVEGRDIRQIWFAGDHCDVGGGYRETESGLSRLALAWMLEEAEANGLVVDDIARSGLVQQIALDPENKNRKIHRSLTWKWWAAEFVPKRRYDAATGRTSRRWNFFRARDPGEAPIVHDSVWTLPGYLVPDGVRRASDVWPKQTSPTASIVANSLSARQLDPPDSEPPGQAT</sequence>
<geneLocation type="plasmid" evidence="3 4">
    <name>pRgalR602b</name>
</geneLocation>
<keyword evidence="3" id="KW-0614">Plasmid</keyword>